<reference evidence="2 3" key="1">
    <citation type="submission" date="2021-07" db="EMBL/GenBank/DDBJ databases">
        <title>Sphingomonas sp.</title>
        <authorList>
            <person name="Feng G."/>
            <person name="Li J."/>
            <person name="Pan M."/>
        </authorList>
    </citation>
    <scope>NUCLEOTIDE SEQUENCE [LARGE SCALE GENOMIC DNA]</scope>
    <source>
        <strain evidence="2 3">RRHST34</strain>
    </source>
</reference>
<evidence type="ECO:0000256" key="1">
    <source>
        <dbReference type="SAM" id="SignalP"/>
    </source>
</evidence>
<name>A0ABS7BPI3_9SPHN</name>
<feature type="signal peptide" evidence="1">
    <location>
        <begin position="1"/>
        <end position="22"/>
    </location>
</feature>
<dbReference type="RefSeq" id="WP_219748865.1">
    <property type="nucleotide sequence ID" value="NZ_JAHXZN010000003.1"/>
</dbReference>
<proteinExistence type="predicted"/>
<sequence>MRSLSFVVAAAALLAGTAPALAAPCKDPKTGKFVKCATAPAKATKCKNAKGQFAKCGTPGAKPV</sequence>
<comment type="caution">
    <text evidence="2">The sequence shown here is derived from an EMBL/GenBank/DDBJ whole genome shotgun (WGS) entry which is preliminary data.</text>
</comment>
<protein>
    <submittedName>
        <fullName evidence="2">Uncharacterized protein</fullName>
    </submittedName>
</protein>
<feature type="chain" id="PRO_5045956957" evidence="1">
    <location>
        <begin position="23"/>
        <end position="64"/>
    </location>
</feature>
<gene>
    <name evidence="2" type="ORF">KZ820_12170</name>
</gene>
<keyword evidence="3" id="KW-1185">Reference proteome</keyword>
<keyword evidence="1" id="KW-0732">Signal</keyword>
<dbReference type="EMBL" id="JAHXZN010000003">
    <property type="protein sequence ID" value="MBW6531491.1"/>
    <property type="molecule type" value="Genomic_DNA"/>
</dbReference>
<accession>A0ABS7BPI3</accession>
<dbReference type="Proteomes" id="UP000759103">
    <property type="component" value="Unassembled WGS sequence"/>
</dbReference>
<evidence type="ECO:0000313" key="2">
    <source>
        <dbReference type="EMBL" id="MBW6531491.1"/>
    </source>
</evidence>
<organism evidence="2 3">
    <name type="scientific">Sphingomonas citri</name>
    <dbReference type="NCBI Taxonomy" id="2862499"/>
    <lineage>
        <taxon>Bacteria</taxon>
        <taxon>Pseudomonadati</taxon>
        <taxon>Pseudomonadota</taxon>
        <taxon>Alphaproteobacteria</taxon>
        <taxon>Sphingomonadales</taxon>
        <taxon>Sphingomonadaceae</taxon>
        <taxon>Sphingomonas</taxon>
    </lineage>
</organism>
<evidence type="ECO:0000313" key="3">
    <source>
        <dbReference type="Proteomes" id="UP000759103"/>
    </source>
</evidence>